<keyword evidence="3" id="KW-1003">Cell membrane</keyword>
<sequence>MDKKAAYGVMTFNMMIWGLNTVALKVLVAHFPPLAMQSLRIFVAGLILVPFLLVFNQWRKMSGQEWNLTLGAALFGVLGHHSLLAMGLEKTTASHAALILALNPLATSLLAFFLLKDRLTLLRCLGIVFGLTGVSFVVLNGSEGLQQGTIGDLYILASMASQALSFIFIKKATDTLDAKQMTSVMFLLGSLMILTVAFFTNPVSLPQMIGSSPWIWTIFFGSAVIATGLGHLIYNSAIHRLGPGQTAIFINMTPFFALTGSIWLLGEAMAWTQAFGFLFICTGVFLGSGALDGWWTAIWTGFRLSRKQTDCQ</sequence>
<comment type="caution">
    <text evidence="9">The sequence shown here is derived from an EMBL/GenBank/DDBJ whole genome shotgun (WGS) entry which is preliminary data.</text>
</comment>
<dbReference type="PANTHER" id="PTHR32322">
    <property type="entry name" value="INNER MEMBRANE TRANSPORTER"/>
    <property type="match status" value="1"/>
</dbReference>
<dbReference type="InterPro" id="IPR000620">
    <property type="entry name" value="EamA_dom"/>
</dbReference>
<dbReference type="Gene3D" id="1.10.3730.20">
    <property type="match status" value="1"/>
</dbReference>
<dbReference type="InterPro" id="IPR050638">
    <property type="entry name" value="AA-Vitamin_Transporters"/>
</dbReference>
<evidence type="ECO:0000256" key="2">
    <source>
        <dbReference type="ARBA" id="ARBA00007362"/>
    </source>
</evidence>
<dbReference type="RefSeq" id="WP_380701115.1">
    <property type="nucleotide sequence ID" value="NZ_JBHSAP010000003.1"/>
</dbReference>
<name>A0ABV8JAF3_9BACL</name>
<evidence type="ECO:0000256" key="5">
    <source>
        <dbReference type="ARBA" id="ARBA00022989"/>
    </source>
</evidence>
<gene>
    <name evidence="9" type="ORF">ACFOUO_00630</name>
</gene>
<keyword evidence="6 7" id="KW-0472">Membrane</keyword>
<feature type="transmembrane region" description="Helical" evidence="7">
    <location>
        <begin position="68"/>
        <end position="88"/>
    </location>
</feature>
<feature type="transmembrane region" description="Helical" evidence="7">
    <location>
        <begin position="153"/>
        <end position="169"/>
    </location>
</feature>
<evidence type="ECO:0000313" key="9">
    <source>
        <dbReference type="EMBL" id="MFC4075318.1"/>
    </source>
</evidence>
<evidence type="ECO:0000256" key="7">
    <source>
        <dbReference type="SAM" id="Phobius"/>
    </source>
</evidence>
<feature type="transmembrane region" description="Helical" evidence="7">
    <location>
        <begin position="181"/>
        <end position="201"/>
    </location>
</feature>
<reference evidence="10" key="1">
    <citation type="journal article" date="2019" name="Int. J. Syst. Evol. Microbiol.">
        <title>The Global Catalogue of Microorganisms (GCM) 10K type strain sequencing project: providing services to taxonomists for standard genome sequencing and annotation.</title>
        <authorList>
            <consortium name="The Broad Institute Genomics Platform"/>
            <consortium name="The Broad Institute Genome Sequencing Center for Infectious Disease"/>
            <person name="Wu L."/>
            <person name="Ma J."/>
        </authorList>
    </citation>
    <scope>NUCLEOTIDE SEQUENCE [LARGE SCALE GENOMIC DNA]</scope>
    <source>
        <strain evidence="10">IBRC-M 10813</strain>
    </source>
</reference>
<protein>
    <submittedName>
        <fullName evidence="9">DMT family transporter</fullName>
    </submittedName>
</protein>
<evidence type="ECO:0000256" key="6">
    <source>
        <dbReference type="ARBA" id="ARBA00023136"/>
    </source>
</evidence>
<feature type="domain" description="EamA" evidence="8">
    <location>
        <begin position="150"/>
        <end position="286"/>
    </location>
</feature>
<feature type="transmembrane region" description="Helical" evidence="7">
    <location>
        <begin position="37"/>
        <end position="56"/>
    </location>
</feature>
<dbReference type="Pfam" id="PF00892">
    <property type="entry name" value="EamA"/>
    <property type="match status" value="2"/>
</dbReference>
<evidence type="ECO:0000313" key="10">
    <source>
        <dbReference type="Proteomes" id="UP001595843"/>
    </source>
</evidence>
<feature type="transmembrane region" description="Helical" evidence="7">
    <location>
        <begin position="277"/>
        <end position="298"/>
    </location>
</feature>
<comment type="similarity">
    <text evidence="2">Belongs to the EamA transporter family.</text>
</comment>
<evidence type="ECO:0000256" key="1">
    <source>
        <dbReference type="ARBA" id="ARBA00004651"/>
    </source>
</evidence>
<comment type="subcellular location">
    <subcellularLocation>
        <location evidence="1">Cell membrane</location>
        <topology evidence="1">Multi-pass membrane protein</topology>
    </subcellularLocation>
</comment>
<evidence type="ECO:0000256" key="3">
    <source>
        <dbReference type="ARBA" id="ARBA00022475"/>
    </source>
</evidence>
<evidence type="ECO:0000256" key="4">
    <source>
        <dbReference type="ARBA" id="ARBA00022692"/>
    </source>
</evidence>
<feature type="transmembrane region" description="Helical" evidence="7">
    <location>
        <begin position="213"/>
        <end position="234"/>
    </location>
</feature>
<feature type="transmembrane region" description="Helical" evidence="7">
    <location>
        <begin position="122"/>
        <end position="141"/>
    </location>
</feature>
<keyword evidence="5 7" id="KW-1133">Transmembrane helix</keyword>
<evidence type="ECO:0000259" key="8">
    <source>
        <dbReference type="Pfam" id="PF00892"/>
    </source>
</evidence>
<dbReference type="InterPro" id="IPR037185">
    <property type="entry name" value="EmrE-like"/>
</dbReference>
<dbReference type="EMBL" id="JBHSAP010000003">
    <property type="protein sequence ID" value="MFC4075318.1"/>
    <property type="molecule type" value="Genomic_DNA"/>
</dbReference>
<feature type="domain" description="EamA" evidence="8">
    <location>
        <begin position="12"/>
        <end position="138"/>
    </location>
</feature>
<dbReference type="PANTHER" id="PTHR32322:SF18">
    <property type="entry name" value="S-ADENOSYLMETHIONINE_S-ADENOSYLHOMOCYSTEINE TRANSPORTER"/>
    <property type="match status" value="1"/>
</dbReference>
<organism evidence="9 10">
    <name type="scientific">Salinithrix halophila</name>
    <dbReference type="NCBI Taxonomy" id="1485204"/>
    <lineage>
        <taxon>Bacteria</taxon>
        <taxon>Bacillati</taxon>
        <taxon>Bacillota</taxon>
        <taxon>Bacilli</taxon>
        <taxon>Bacillales</taxon>
        <taxon>Thermoactinomycetaceae</taxon>
        <taxon>Salinithrix</taxon>
    </lineage>
</organism>
<accession>A0ABV8JAF3</accession>
<dbReference type="SUPFAM" id="SSF103481">
    <property type="entry name" value="Multidrug resistance efflux transporter EmrE"/>
    <property type="match status" value="2"/>
</dbReference>
<keyword evidence="10" id="KW-1185">Reference proteome</keyword>
<feature type="transmembrane region" description="Helical" evidence="7">
    <location>
        <begin position="246"/>
        <end position="265"/>
    </location>
</feature>
<dbReference type="Proteomes" id="UP001595843">
    <property type="component" value="Unassembled WGS sequence"/>
</dbReference>
<feature type="transmembrane region" description="Helical" evidence="7">
    <location>
        <begin position="94"/>
        <end position="115"/>
    </location>
</feature>
<keyword evidence="4 7" id="KW-0812">Transmembrane</keyword>
<feature type="transmembrane region" description="Helical" evidence="7">
    <location>
        <begin position="12"/>
        <end position="31"/>
    </location>
</feature>
<proteinExistence type="inferred from homology"/>